<dbReference type="EMBL" id="CAAALY010267864">
    <property type="protein sequence ID" value="VEL41103.1"/>
    <property type="molecule type" value="Genomic_DNA"/>
</dbReference>
<proteinExistence type="predicted"/>
<comment type="caution">
    <text evidence="1">The sequence shown here is derived from an EMBL/GenBank/DDBJ whole genome shotgun (WGS) entry which is preliminary data.</text>
</comment>
<protein>
    <submittedName>
        <fullName evidence="1">Uncharacterized protein</fullName>
    </submittedName>
</protein>
<reference evidence="1" key="1">
    <citation type="submission" date="2018-11" db="EMBL/GenBank/DDBJ databases">
        <authorList>
            <consortium name="Pathogen Informatics"/>
        </authorList>
    </citation>
    <scope>NUCLEOTIDE SEQUENCE</scope>
</reference>
<evidence type="ECO:0000313" key="2">
    <source>
        <dbReference type="Proteomes" id="UP000784294"/>
    </source>
</evidence>
<organism evidence="1 2">
    <name type="scientific">Protopolystoma xenopodis</name>
    <dbReference type="NCBI Taxonomy" id="117903"/>
    <lineage>
        <taxon>Eukaryota</taxon>
        <taxon>Metazoa</taxon>
        <taxon>Spiralia</taxon>
        <taxon>Lophotrochozoa</taxon>
        <taxon>Platyhelminthes</taxon>
        <taxon>Monogenea</taxon>
        <taxon>Polyopisthocotylea</taxon>
        <taxon>Polystomatidea</taxon>
        <taxon>Polystomatidae</taxon>
        <taxon>Protopolystoma</taxon>
    </lineage>
</organism>
<dbReference type="Proteomes" id="UP000784294">
    <property type="component" value="Unassembled WGS sequence"/>
</dbReference>
<dbReference type="OrthoDB" id="6162375at2759"/>
<keyword evidence="2" id="KW-1185">Reference proteome</keyword>
<accession>A0A3S5CV58</accession>
<gene>
    <name evidence="1" type="ORF">PXEA_LOCUS34543</name>
</gene>
<dbReference type="AlphaFoldDB" id="A0A3S5CV58"/>
<evidence type="ECO:0000313" key="1">
    <source>
        <dbReference type="EMBL" id="VEL41103.1"/>
    </source>
</evidence>
<sequence>MWGTGLGFAALGGPVTYTPENPFARFKGIAYHVLPTSQEADGLVCLELARPLSEVRVHWQALQDALFRLLGGRPNYHLLLEEMRPAGRDANHTEVIVRVAERHASGKCSFIHSSIDK</sequence>
<name>A0A3S5CV58_9PLAT</name>